<evidence type="ECO:0000313" key="8">
    <source>
        <dbReference type="Proteomes" id="UP000649328"/>
    </source>
</evidence>
<keyword evidence="1 5" id="KW-0963">Cytoplasm</keyword>
<name>A0A8H7LCZ9_9ASCO</name>
<dbReference type="OrthoDB" id="10069295at2759"/>
<dbReference type="PANTHER" id="PTHR12843">
    <property type="entry name" value="PROTEIN-LYSINE N-METHYLTRANSFERASE METTL10"/>
    <property type="match status" value="1"/>
</dbReference>
<comment type="similarity">
    <text evidence="5">Belongs to the class I-like SAM-binding methyltransferase superfamily. EFM4 family.</text>
</comment>
<dbReference type="EMBL" id="JACBPP010000002">
    <property type="protein sequence ID" value="KAF8003884.1"/>
    <property type="molecule type" value="Genomic_DNA"/>
</dbReference>
<reference evidence="7" key="1">
    <citation type="submission" date="2020-10" db="EMBL/GenBank/DDBJ databases">
        <title>The Whole-Genome Sequence of Metschnikowia persimmonesis, a Novel Endophytic Yeast Species Isolated from Medicinal Plant Diospyros kaki Thumb.</title>
        <authorList>
            <person name="Rahmat E."/>
            <person name="Kang Y."/>
        </authorList>
    </citation>
    <scope>NUCLEOTIDE SEQUENCE</scope>
    <source>
        <strain evidence="7">KIOM G15050</strain>
    </source>
</reference>
<comment type="caution">
    <text evidence="7">The sequence shown here is derived from an EMBL/GenBank/DDBJ whole genome shotgun (WGS) entry which is preliminary data.</text>
</comment>
<comment type="subcellular location">
    <subcellularLocation>
        <location evidence="5">Cytoplasm</location>
    </subcellularLocation>
</comment>
<evidence type="ECO:0000313" key="7">
    <source>
        <dbReference type="EMBL" id="KAF8003884.1"/>
    </source>
</evidence>
<sequence length="244" mass="27485">MSEEIRLNDSKLGSQEYWNQFYRKEIENFGDNEQDTGECWFDDLDAERKVVDFFCELIEEQEVSATSRVVDLGTGNGHLLFELYETVSEECPEASLEYHGIDYSPDSVAFAQLIAEKKYPQQSFTFDTVDFIAKTCAYLEENAGKFDVLFDKGTLDAIALNNDPIDGFDGKIGTQVYASQVSQLMHAGLLLIITSCNFTEDELVQVITQNGTNSLLVWRKIKYPSFQFGGQAGSTICSIAFIKK</sequence>
<gene>
    <name evidence="5" type="primary">EFM4</name>
    <name evidence="7" type="ORF">HF325_001332</name>
</gene>
<comment type="function">
    <text evidence="5">S-adenosyl-L-methionine-dependent protein-lysine N-methyltransferase that mono- and dimethylates elongation factor 1-alpha at 'Lys-316'. May play a role in intracellular transport.</text>
</comment>
<dbReference type="GO" id="GO:0032259">
    <property type="term" value="P:methylation"/>
    <property type="evidence" value="ECO:0007669"/>
    <property type="project" value="UniProtKB-KW"/>
</dbReference>
<evidence type="ECO:0000256" key="1">
    <source>
        <dbReference type="ARBA" id="ARBA00022490"/>
    </source>
</evidence>
<dbReference type="InterPro" id="IPR025714">
    <property type="entry name" value="Methyltranfer_dom"/>
</dbReference>
<feature type="domain" description="Methyltransferase" evidence="6">
    <location>
        <begin position="67"/>
        <end position="228"/>
    </location>
</feature>
<evidence type="ECO:0000256" key="3">
    <source>
        <dbReference type="ARBA" id="ARBA00022679"/>
    </source>
</evidence>
<dbReference type="HAMAP" id="MF_03188">
    <property type="entry name" value="Methyltr_EFM4"/>
    <property type="match status" value="1"/>
</dbReference>
<keyword evidence="4 5" id="KW-0949">S-adenosyl-L-methionine</keyword>
<evidence type="ECO:0000259" key="6">
    <source>
        <dbReference type="Pfam" id="PF13847"/>
    </source>
</evidence>
<keyword evidence="2 5" id="KW-0489">Methyltransferase</keyword>
<dbReference type="Gene3D" id="3.40.50.150">
    <property type="entry name" value="Vaccinia Virus protein VP39"/>
    <property type="match status" value="1"/>
</dbReference>
<dbReference type="GO" id="GO:0016192">
    <property type="term" value="P:vesicle-mediated transport"/>
    <property type="evidence" value="ECO:0007669"/>
    <property type="project" value="UniProtKB-UniRule"/>
</dbReference>
<dbReference type="EC" id="2.1.1.-" evidence="5"/>
<organism evidence="7 8">
    <name type="scientific">Metschnikowia pulcherrima</name>
    <dbReference type="NCBI Taxonomy" id="27326"/>
    <lineage>
        <taxon>Eukaryota</taxon>
        <taxon>Fungi</taxon>
        <taxon>Dikarya</taxon>
        <taxon>Ascomycota</taxon>
        <taxon>Saccharomycotina</taxon>
        <taxon>Pichiomycetes</taxon>
        <taxon>Metschnikowiaceae</taxon>
        <taxon>Metschnikowia</taxon>
    </lineage>
</organism>
<dbReference type="InterPro" id="IPR026635">
    <property type="entry name" value="Efm4/METTL10"/>
</dbReference>
<keyword evidence="8" id="KW-1185">Reference proteome</keyword>
<dbReference type="Proteomes" id="UP000649328">
    <property type="component" value="Unassembled WGS sequence"/>
</dbReference>
<dbReference type="InterPro" id="IPR029063">
    <property type="entry name" value="SAM-dependent_MTases_sf"/>
</dbReference>
<dbReference type="GO" id="GO:0005737">
    <property type="term" value="C:cytoplasm"/>
    <property type="evidence" value="ECO:0007669"/>
    <property type="project" value="UniProtKB-SubCell"/>
</dbReference>
<evidence type="ECO:0000256" key="5">
    <source>
        <dbReference type="HAMAP-Rule" id="MF_03188"/>
    </source>
</evidence>
<accession>A0A8H7LCZ9</accession>
<dbReference type="AlphaFoldDB" id="A0A8H7LCZ9"/>
<protein>
    <recommendedName>
        <fullName evidence="5">Protein-lysine N-methyltransferase EFM4</fullName>
        <ecNumber evidence="5">2.1.1.-</ecNumber>
    </recommendedName>
    <alternativeName>
        <fullName evidence="5">Elongation factor methyltransferase 4</fullName>
    </alternativeName>
</protein>
<dbReference type="PANTHER" id="PTHR12843:SF5">
    <property type="entry name" value="EEF1A LYSINE METHYLTRANSFERASE 2"/>
    <property type="match status" value="1"/>
</dbReference>
<keyword evidence="3 5" id="KW-0808">Transferase</keyword>
<dbReference type="Pfam" id="PF13847">
    <property type="entry name" value="Methyltransf_31"/>
    <property type="match status" value="1"/>
</dbReference>
<dbReference type="SUPFAM" id="SSF53335">
    <property type="entry name" value="S-adenosyl-L-methionine-dependent methyltransferases"/>
    <property type="match status" value="1"/>
</dbReference>
<evidence type="ECO:0000256" key="2">
    <source>
        <dbReference type="ARBA" id="ARBA00022603"/>
    </source>
</evidence>
<proteinExistence type="inferred from homology"/>
<evidence type="ECO:0000256" key="4">
    <source>
        <dbReference type="ARBA" id="ARBA00022691"/>
    </source>
</evidence>
<dbReference type="GO" id="GO:0016279">
    <property type="term" value="F:protein-lysine N-methyltransferase activity"/>
    <property type="evidence" value="ECO:0007669"/>
    <property type="project" value="UniProtKB-UniRule"/>
</dbReference>
<keyword evidence="5" id="KW-0813">Transport</keyword>
<dbReference type="CDD" id="cd02440">
    <property type="entry name" value="AdoMet_MTases"/>
    <property type="match status" value="1"/>
</dbReference>